<dbReference type="Proteomes" id="UP000008021">
    <property type="component" value="Chromosome 3"/>
</dbReference>
<feature type="region of interest" description="Disordered" evidence="1">
    <location>
        <begin position="81"/>
        <end position="117"/>
    </location>
</feature>
<dbReference type="HOGENOM" id="CLU_1484263_0_0_1"/>
<accession>A0A0E0D6Q9</accession>
<evidence type="ECO:0000313" key="2">
    <source>
        <dbReference type="EnsemblPlants" id="OMERI03G31130.1"/>
    </source>
</evidence>
<protein>
    <submittedName>
        <fullName evidence="2">Uncharacterized protein</fullName>
    </submittedName>
</protein>
<reference evidence="2" key="2">
    <citation type="submission" date="2018-05" db="EMBL/GenBank/DDBJ databases">
        <title>OmerRS3 (Oryza meridionalis Reference Sequence Version 3).</title>
        <authorList>
            <person name="Zhang J."/>
            <person name="Kudrna D."/>
            <person name="Lee S."/>
            <person name="Talag J."/>
            <person name="Welchert J."/>
            <person name="Wing R.A."/>
        </authorList>
    </citation>
    <scope>NUCLEOTIDE SEQUENCE [LARGE SCALE GENOMIC DNA]</scope>
    <source>
        <strain evidence="2">cv. OR44</strain>
    </source>
</reference>
<organism evidence="2">
    <name type="scientific">Oryza meridionalis</name>
    <dbReference type="NCBI Taxonomy" id="40149"/>
    <lineage>
        <taxon>Eukaryota</taxon>
        <taxon>Viridiplantae</taxon>
        <taxon>Streptophyta</taxon>
        <taxon>Embryophyta</taxon>
        <taxon>Tracheophyta</taxon>
        <taxon>Spermatophyta</taxon>
        <taxon>Magnoliopsida</taxon>
        <taxon>Liliopsida</taxon>
        <taxon>Poales</taxon>
        <taxon>Poaceae</taxon>
        <taxon>BOP clade</taxon>
        <taxon>Oryzoideae</taxon>
        <taxon>Oryzeae</taxon>
        <taxon>Oryzinae</taxon>
        <taxon>Oryza</taxon>
    </lineage>
</organism>
<dbReference type="AlphaFoldDB" id="A0A0E0D6Q9"/>
<evidence type="ECO:0000313" key="3">
    <source>
        <dbReference type="Proteomes" id="UP000008021"/>
    </source>
</evidence>
<reference evidence="2" key="1">
    <citation type="submission" date="2015-04" db="UniProtKB">
        <authorList>
            <consortium name="EnsemblPlants"/>
        </authorList>
    </citation>
    <scope>IDENTIFICATION</scope>
</reference>
<name>A0A0E0D6Q9_9ORYZ</name>
<keyword evidence="3" id="KW-1185">Reference proteome</keyword>
<dbReference type="Gramene" id="OMERI03G31130.1">
    <property type="protein sequence ID" value="OMERI03G31130.1"/>
    <property type="gene ID" value="OMERI03G31130"/>
</dbReference>
<sequence>MRSEPLGAVCTPADRQCHGTAWRHPRVCPPAGKAGAARRSSPHVPPARWTAFAVVPLAHCRRGRGSGEKDLGARVLPLSALHPMRGRSGPSIRSDGLDSPRVRPPPITQPNGPQKCIGPSPHMWAALGCSTCGPSNRLGSHEDRTASKDLGRKVLACPLRWTVDAMSSHDATLGHASQPVKP</sequence>
<dbReference type="EnsemblPlants" id="OMERI03G31130.1">
    <property type="protein sequence ID" value="OMERI03G31130.1"/>
    <property type="gene ID" value="OMERI03G31130"/>
</dbReference>
<evidence type="ECO:0000256" key="1">
    <source>
        <dbReference type="SAM" id="MobiDB-lite"/>
    </source>
</evidence>
<proteinExistence type="predicted"/>